<dbReference type="Gene3D" id="3.30.750.24">
    <property type="entry name" value="STAS domain"/>
    <property type="match status" value="1"/>
</dbReference>
<evidence type="ECO:0000313" key="9">
    <source>
        <dbReference type="WBParaSite" id="mrna-Wban_06766"/>
    </source>
</evidence>
<dbReference type="AlphaFoldDB" id="A0AAF5PXC8"/>
<feature type="transmembrane region" description="Helical" evidence="6">
    <location>
        <begin position="207"/>
        <end position="223"/>
    </location>
</feature>
<feature type="transmembrane region" description="Helical" evidence="6">
    <location>
        <begin position="181"/>
        <end position="201"/>
    </location>
</feature>
<dbReference type="CDD" id="cd07042">
    <property type="entry name" value="STAS_SulP_like_sulfate_transporter"/>
    <property type="match status" value="1"/>
</dbReference>
<keyword evidence="3 6" id="KW-1133">Transmembrane helix</keyword>
<feature type="transmembrane region" description="Helical" evidence="6">
    <location>
        <begin position="442"/>
        <end position="466"/>
    </location>
</feature>
<proteinExistence type="predicted"/>
<dbReference type="WBParaSite" id="mrna-Wban_06766">
    <property type="protein sequence ID" value="mrna-Wban_06766"/>
    <property type="gene ID" value="Wban_06766"/>
</dbReference>
<feature type="region of interest" description="Disordered" evidence="5">
    <location>
        <begin position="80"/>
        <end position="108"/>
    </location>
</feature>
<evidence type="ECO:0000256" key="4">
    <source>
        <dbReference type="ARBA" id="ARBA00023136"/>
    </source>
</evidence>
<name>A0AAF5PXC8_WUCBA</name>
<evidence type="ECO:0000259" key="7">
    <source>
        <dbReference type="PROSITE" id="PS50801"/>
    </source>
</evidence>
<feature type="transmembrane region" description="Helical" evidence="6">
    <location>
        <begin position="393"/>
        <end position="411"/>
    </location>
</feature>
<dbReference type="Proteomes" id="UP000093561">
    <property type="component" value="Unassembled WGS sequence"/>
</dbReference>
<evidence type="ECO:0000256" key="2">
    <source>
        <dbReference type="ARBA" id="ARBA00022692"/>
    </source>
</evidence>
<dbReference type="GO" id="GO:0055085">
    <property type="term" value="P:transmembrane transport"/>
    <property type="evidence" value="ECO:0007669"/>
    <property type="project" value="InterPro"/>
</dbReference>
<protein>
    <recommendedName>
        <fullName evidence="7">STAS domain-containing protein</fullName>
    </recommendedName>
</protein>
<feature type="transmembrane region" description="Helical" evidence="6">
    <location>
        <begin position="478"/>
        <end position="498"/>
    </location>
</feature>
<feature type="transmembrane region" description="Helical" evidence="6">
    <location>
        <begin position="282"/>
        <end position="306"/>
    </location>
</feature>
<keyword evidence="2 6" id="KW-0812">Transmembrane</keyword>
<dbReference type="PANTHER" id="PTHR11814">
    <property type="entry name" value="SULFATE TRANSPORTER"/>
    <property type="match status" value="1"/>
</dbReference>
<dbReference type="NCBIfam" id="TIGR00815">
    <property type="entry name" value="sulP"/>
    <property type="match status" value="1"/>
</dbReference>
<dbReference type="Pfam" id="PF00916">
    <property type="entry name" value="Sulfate_transp"/>
    <property type="match status" value="1"/>
</dbReference>
<feature type="transmembrane region" description="Helical" evidence="6">
    <location>
        <begin position="518"/>
        <end position="536"/>
    </location>
</feature>
<sequence length="860" mass="96746">MANQKKQVGQEISKVNAKAMKVMKKVERHLPSAKAKAPETENLPFESSFTDSTMYSSDGKNFNRKMTKYVKNGKELMKEDITQSQKSQIKASREELSTARQKSEMQLTLKTERRPAINQEQFDKKHGYRRTNLSLARKIIYQIKIMKTWRSLEWMNFLKHRLPIVAWLPTYNWHEDLLRDIINGIMISIIYIPQGLAYGLMVGIPPIYGIYTGIIGPLIYVFLGTSRHASTGAFAIISMMVGSVIEQSLTEPMLTYNETDRLCCSKITQKPDAEKAIQLSSLIAFFVGIIQVILGLLNAGLLAVWLSDQLVEGLTSGAAVHVLASQLQTMTGVKNVPHTSEMFGIVRFLICFFRNIRTLQLHTFLCTAICILSLLISKLIIDPIVKPWTKTKFPMEFLLVIFSISLCYFANETPLDLHLQIVGDVDAGMRAPFLPDFNKTGLIIFSAFSIAIVSFVIHIALAKLIAKEYKYQINVNQEWLALGTMHIVASFFGCFAGGSSLSRTITSARLGTKSQLTTLVVVIVLLIIAYGAAPLFKYLPKTILSCIVVVAMKELYLKICWSRVLFQESTVDFFIFLVTFTAVVLINVNIGLAIGVVFALLTVVLRSQWAESTCMGRIPGTSDFKGIGHYRAAMEISGIKVFRFDAPLYFANAELFLSSMHSATGLDPLNIVTKLKQTVNQKKKATDDIGNEKDENLNRDEEIHKKLTVASNYCKQIYLLELTVRRHCIHPSKRNIEIDEKSEDLIQLTHIIVDCSSFPYIDLMGVDALARAHADYKAINITVFFACCKVAVRQMFENSHFYEHVPKSYMFVSLQDAVAQAQYEQQQDIRFGGSVETIPSKIMLPSINLDVTQHSSRSDK</sequence>
<dbReference type="InterPro" id="IPR001902">
    <property type="entry name" value="SLC26A/SulP_fam"/>
</dbReference>
<reference evidence="8" key="2">
    <citation type="journal article" date="2016" name="Mol. Ecol.">
        <title>Population genomics of the filarial nematode parasite Wuchereria bancrofti from mosquitoes.</title>
        <authorList>
            <person name="Small S.T."/>
            <person name="Reimer L.J."/>
            <person name="Tisch D.J."/>
            <person name="King C.L."/>
            <person name="Christensen B.M."/>
            <person name="Siba P.M."/>
            <person name="Kazura J.W."/>
            <person name="Serre D."/>
            <person name="Zimmerman P.A."/>
        </authorList>
    </citation>
    <scope>NUCLEOTIDE SEQUENCE</scope>
    <source>
        <strain evidence="8">pt0022</strain>
    </source>
</reference>
<dbReference type="InterPro" id="IPR002645">
    <property type="entry name" value="STAS_dom"/>
</dbReference>
<dbReference type="Pfam" id="PF01740">
    <property type="entry name" value="STAS"/>
    <property type="match status" value="1"/>
</dbReference>
<evidence type="ECO:0000256" key="1">
    <source>
        <dbReference type="ARBA" id="ARBA00004141"/>
    </source>
</evidence>
<evidence type="ECO:0000256" key="6">
    <source>
        <dbReference type="SAM" id="Phobius"/>
    </source>
</evidence>
<dbReference type="SUPFAM" id="SSF52091">
    <property type="entry name" value="SpoIIaa-like"/>
    <property type="match status" value="1"/>
</dbReference>
<dbReference type="InterPro" id="IPR011547">
    <property type="entry name" value="SLC26A/SulP_dom"/>
</dbReference>
<dbReference type="PROSITE" id="PS50801">
    <property type="entry name" value="STAS"/>
    <property type="match status" value="1"/>
</dbReference>
<feature type="transmembrane region" description="Helical" evidence="6">
    <location>
        <begin position="573"/>
        <end position="605"/>
    </location>
</feature>
<evidence type="ECO:0000256" key="3">
    <source>
        <dbReference type="ARBA" id="ARBA00022989"/>
    </source>
</evidence>
<reference evidence="9" key="3">
    <citation type="submission" date="2024-02" db="UniProtKB">
        <authorList>
            <consortium name="WormBaseParasite"/>
        </authorList>
    </citation>
    <scope>IDENTIFICATION</scope>
    <source>
        <strain evidence="9">pt0022</strain>
    </source>
</reference>
<comment type="subcellular location">
    <subcellularLocation>
        <location evidence="1">Membrane</location>
        <topology evidence="1">Multi-pass membrane protein</topology>
    </subcellularLocation>
</comment>
<organism evidence="8 9">
    <name type="scientific">Wuchereria bancrofti</name>
    <dbReference type="NCBI Taxonomy" id="6293"/>
    <lineage>
        <taxon>Eukaryota</taxon>
        <taxon>Metazoa</taxon>
        <taxon>Ecdysozoa</taxon>
        <taxon>Nematoda</taxon>
        <taxon>Chromadorea</taxon>
        <taxon>Rhabditida</taxon>
        <taxon>Spirurina</taxon>
        <taxon>Spiruromorpha</taxon>
        <taxon>Filarioidea</taxon>
        <taxon>Onchocercidae</taxon>
        <taxon>Wuchereria</taxon>
    </lineage>
</organism>
<dbReference type="GO" id="GO:0016020">
    <property type="term" value="C:membrane"/>
    <property type="evidence" value="ECO:0007669"/>
    <property type="project" value="UniProtKB-SubCell"/>
</dbReference>
<accession>A0AAF5PXC8</accession>
<feature type="domain" description="STAS" evidence="7">
    <location>
        <begin position="629"/>
        <end position="821"/>
    </location>
</feature>
<evidence type="ECO:0000313" key="8">
    <source>
        <dbReference type="Proteomes" id="UP000093561"/>
    </source>
</evidence>
<reference evidence="8" key="1">
    <citation type="submission" date="2015-03" db="EMBL/GenBank/DDBJ databases">
        <title>Wuchereria bancrofti Genome Sequencing Papua New Guinea Strain.</title>
        <authorList>
            <person name="Small S.T."/>
            <person name="Serre D."/>
            <person name="Zimmerman P.A."/>
        </authorList>
    </citation>
    <scope>NUCLEOTIDE SEQUENCE [LARGE SCALE GENOMIC DNA]</scope>
    <source>
        <strain evidence="8">pt0022</strain>
    </source>
</reference>
<dbReference type="InterPro" id="IPR036513">
    <property type="entry name" value="STAS_dom_sf"/>
</dbReference>
<keyword evidence="4 6" id="KW-0472">Membrane</keyword>
<feature type="transmembrane region" description="Helical" evidence="6">
    <location>
        <begin position="361"/>
        <end position="381"/>
    </location>
</feature>
<evidence type="ECO:0000256" key="5">
    <source>
        <dbReference type="SAM" id="MobiDB-lite"/>
    </source>
</evidence>
<feature type="compositionally biased region" description="Basic and acidic residues" evidence="5">
    <location>
        <begin position="91"/>
        <end position="103"/>
    </location>
</feature>